<dbReference type="HOGENOM" id="CLU_001748_2_0_5"/>
<evidence type="ECO:0000313" key="4">
    <source>
        <dbReference type="Proteomes" id="UP000005667"/>
    </source>
</evidence>
<dbReference type="RefSeq" id="WP_014187914.1">
    <property type="nucleotide sequence ID" value="NC_016585.1"/>
</dbReference>
<proteinExistence type="predicted"/>
<sequence>MLSIRKSVNSAYYLEELGWSTDPTTGYYTRTGVGGPEPDGVWYNPSGQFGVADGATIDPLLFAQLHAGFDGDGRPLVRNAGVPGRKEGERQDAKRVSGFDMTFSAPKSVSLLWALCPEPVRQKIEDAHRHAVHTALRHIEQRLPGRITVARWQHGASRPTIERDDDGQEMSQPGDMQLHTHGFVLNLVSCPDGRTRALDAAPLYANKLALGAIYRAALAHDLRTRVGVGIHIIDDTFEVEGVPFLLIDEFSKRSRAACRDLTVQGRTAANAREKEVAILRTRCGKDYSETAEARHRRWRREATAAGFPPDTLDTVFVSGQNLTDQSALDGLVDLASEVTETSSVVPEARIWQRVAVAMQGIGDYDAIATEVERQLQQNFLCIGEDGRGQPLYTTPAMIDAEQAVEDGAKHLAGNARHRLDQHVVDAVLATQAHRLSDEQRAAVVQATTGPDLAVIEGGAGTGKSHALTIVARLYQQAGRRVVGAAAAWRVARQLGEDCGIDSRATMKWVTDLRLGRDRWDRNTVLILDEAGMTDARELRTILDAAIKAEAKVILTGDRRQLTPVGPGPGLELAVGAVGRSIRLRQARRQIDPRDRDIATWAGDGDAAKALAALDEAGRLRLVEGWQATLDSTVADWAAFSATHPDRNTLILAQTNAEVRHINAQVRAVLKERGLVSRQPEVLIRAGAASGTAHDLALAPGDTIRFYRRDNALDVINGTMGTVVSIAATGDGHADLEVAIDDRRVRFSTRQLYDSDVGHILLGHAYASTVHGAQGLTVDDVWAAMAHGTRTGTSNSTYVMLSRNRHHVRLVVNRTAIEDDIRDRSGGRRRPDREAVIARMAADLARPAVQHSALTILRRSADPIVEATSSTDSLLRAAAGLRAALRTLRNRMAASARHAHSTVRAATWIERFRTSSGIATLQEDPPGPEPDLLDHLRQAIERRLGASGPSRPRVIAGVRRLAPIPHRLLDIAANGWRIRLRDTGGQIRVSTTQHSTHPAPPSVVDEVYRAIGCETRRRRWTDHDIQADDALAERLREGYAPIVTPPPAPSAKPKRRIGHKVAPIIPPDLTGPDVSRRKPQRRRSGRDER</sequence>
<geneLocation type="plasmid" evidence="3 4">
    <name>AZO_p1</name>
</geneLocation>
<dbReference type="Pfam" id="PF13604">
    <property type="entry name" value="AAA_30"/>
    <property type="match status" value="1"/>
</dbReference>
<dbReference type="SUPFAM" id="SSF55464">
    <property type="entry name" value="Origin of replication-binding domain, RBD-like"/>
    <property type="match status" value="1"/>
</dbReference>
<dbReference type="Proteomes" id="UP000005667">
    <property type="component" value="Plasmid AZO_p1"/>
</dbReference>
<organism evidence="3 4">
    <name type="scientific">Azospirillum lipoferum (strain 4B)</name>
    <dbReference type="NCBI Taxonomy" id="862719"/>
    <lineage>
        <taxon>Bacteria</taxon>
        <taxon>Pseudomonadati</taxon>
        <taxon>Pseudomonadota</taxon>
        <taxon>Alphaproteobacteria</taxon>
        <taxon>Rhodospirillales</taxon>
        <taxon>Azospirillaceae</taxon>
        <taxon>Azospirillum</taxon>
    </lineage>
</organism>
<gene>
    <name evidence="3" type="ordered locus">AZOLI_p10139</name>
</gene>
<dbReference type="KEGG" id="ali:AZOLI_p10139"/>
<dbReference type="OrthoDB" id="98563at2"/>
<protein>
    <submittedName>
        <fullName evidence="3">ATP-dependent exoDNAse</fullName>
    </submittedName>
</protein>
<dbReference type="SUPFAM" id="SSF52540">
    <property type="entry name" value="P-loop containing nucleoside triphosphate hydrolases"/>
    <property type="match status" value="2"/>
</dbReference>
<dbReference type="EMBL" id="FQ311869">
    <property type="protein sequence ID" value="CBS88446.1"/>
    <property type="molecule type" value="Genomic_DNA"/>
</dbReference>
<evidence type="ECO:0000256" key="1">
    <source>
        <dbReference type="SAM" id="MobiDB-lite"/>
    </source>
</evidence>
<dbReference type="NCBIfam" id="NF041492">
    <property type="entry name" value="MobF"/>
    <property type="match status" value="1"/>
</dbReference>
<dbReference type="Pfam" id="PF08751">
    <property type="entry name" value="TrwC"/>
    <property type="match status" value="1"/>
</dbReference>
<keyword evidence="4" id="KW-1185">Reference proteome</keyword>
<evidence type="ECO:0000259" key="2">
    <source>
        <dbReference type="Pfam" id="PF08751"/>
    </source>
</evidence>
<dbReference type="Gene3D" id="3.40.50.300">
    <property type="entry name" value="P-loop containing nucleotide triphosphate hydrolases"/>
    <property type="match status" value="2"/>
</dbReference>
<name>G7ZB56_AZOL4</name>
<dbReference type="CDD" id="cd18809">
    <property type="entry name" value="SF1_C_RecD"/>
    <property type="match status" value="1"/>
</dbReference>
<dbReference type="AlphaFoldDB" id="G7ZB56"/>
<dbReference type="InterPro" id="IPR027417">
    <property type="entry name" value="P-loop_NTPase"/>
</dbReference>
<accession>G7ZB56</accession>
<dbReference type="Gene3D" id="2.30.30.940">
    <property type="match status" value="1"/>
</dbReference>
<keyword evidence="3" id="KW-0614">Plasmid</keyword>
<dbReference type="InterPro" id="IPR014862">
    <property type="entry name" value="TrwC"/>
</dbReference>
<evidence type="ECO:0000313" key="3">
    <source>
        <dbReference type="EMBL" id="CBS88446.1"/>
    </source>
</evidence>
<reference evidence="4" key="1">
    <citation type="journal article" date="2011" name="PLoS Genet.">
        <title>Azospirillum genomes reveal transition of bacteria from aquatic to terrestrial environments.</title>
        <authorList>
            <person name="Wisniewski-Dye F."/>
            <person name="Borziak K."/>
            <person name="Khalsa-Moyers G."/>
            <person name="Alexandre G."/>
            <person name="Sukharnikov L.O."/>
            <person name="Wuichet K."/>
            <person name="Hurst G.B."/>
            <person name="McDonald W.H."/>
            <person name="Robertson J.S."/>
            <person name="Barbe V."/>
            <person name="Calteau A."/>
            <person name="Rouy Z."/>
            <person name="Mangenot S."/>
            <person name="Prigent-Combaret C."/>
            <person name="Normand P."/>
            <person name="Boyer M."/>
            <person name="Siguier P."/>
            <person name="Dessaux Y."/>
            <person name="Elmerich C."/>
            <person name="Condemine G."/>
            <person name="Krishnen G."/>
            <person name="Kennedy I."/>
            <person name="Paterson A.H."/>
            <person name="Gonzalez V."/>
            <person name="Mavingui P."/>
            <person name="Zhulin I.B."/>
        </authorList>
    </citation>
    <scope>NUCLEOTIDE SEQUENCE [LARGE SCALE GENOMIC DNA]</scope>
    <source>
        <strain evidence="4">4B</strain>
    </source>
</reference>
<feature type="region of interest" description="Disordered" evidence="1">
    <location>
        <begin position="1039"/>
        <end position="1088"/>
    </location>
</feature>
<feature type="compositionally biased region" description="Basic residues" evidence="1">
    <location>
        <begin position="1076"/>
        <end position="1088"/>
    </location>
</feature>
<feature type="domain" description="TrwC relaxase" evidence="2">
    <location>
        <begin position="12"/>
        <end position="304"/>
    </location>
</feature>